<keyword evidence="4 9" id="KW-1133">Transmembrane helix</keyword>
<dbReference type="GO" id="GO:0005777">
    <property type="term" value="C:peroxisome"/>
    <property type="evidence" value="ECO:0007669"/>
    <property type="project" value="UniProtKB-SubCell"/>
</dbReference>
<dbReference type="Proteomes" id="UP000285301">
    <property type="component" value="Unassembled WGS sequence"/>
</dbReference>
<evidence type="ECO:0000256" key="3">
    <source>
        <dbReference type="ARBA" id="ARBA00022787"/>
    </source>
</evidence>
<dbReference type="GO" id="GO:0000266">
    <property type="term" value="P:mitochondrial fission"/>
    <property type="evidence" value="ECO:0007669"/>
    <property type="project" value="UniProtKB-UniRule"/>
</dbReference>
<name>A0A3S3P7F2_9ACAR</name>
<comment type="similarity">
    <text evidence="1 9">Belongs to the Tango11 family.</text>
</comment>
<dbReference type="OrthoDB" id="5986838at2759"/>
<reference evidence="12 13" key="1">
    <citation type="journal article" date="2018" name="Gigascience">
        <title>Genomes of trombidid mites reveal novel predicted allergens and laterally-transferred genes associated with secondary metabolism.</title>
        <authorList>
            <person name="Dong X."/>
            <person name="Chaisiri K."/>
            <person name="Xia D."/>
            <person name="Armstrong S.D."/>
            <person name="Fang Y."/>
            <person name="Donnelly M.J."/>
            <person name="Kadowaki T."/>
            <person name="McGarry J.W."/>
            <person name="Darby A.C."/>
            <person name="Makepeace B.L."/>
        </authorList>
    </citation>
    <scope>NUCLEOTIDE SEQUENCE [LARGE SCALE GENOMIC DNA]</scope>
    <source>
        <strain evidence="12">UoL-WK</strain>
    </source>
</reference>
<keyword evidence="7 9" id="KW-0472">Membrane</keyword>
<dbReference type="InterPro" id="IPR008518">
    <property type="entry name" value="Mff/Tango-11"/>
</dbReference>
<feature type="region of interest" description="Disordered" evidence="10">
    <location>
        <begin position="1"/>
        <end position="22"/>
    </location>
</feature>
<gene>
    <name evidence="12" type="ORF">B4U79_09832</name>
</gene>
<dbReference type="EMBL" id="NCKU01002464">
    <property type="protein sequence ID" value="RWS09536.1"/>
    <property type="molecule type" value="Genomic_DNA"/>
</dbReference>
<proteinExistence type="inferred from homology"/>
<dbReference type="GO" id="GO:0005741">
    <property type="term" value="C:mitochondrial outer membrane"/>
    <property type="evidence" value="ECO:0007669"/>
    <property type="project" value="UniProtKB-SubCell"/>
</dbReference>
<evidence type="ECO:0000256" key="5">
    <source>
        <dbReference type="ARBA" id="ARBA00023054"/>
    </source>
</evidence>
<dbReference type="AlphaFoldDB" id="A0A3S3P7F2"/>
<dbReference type="Pfam" id="PF05644">
    <property type="entry name" value="Miff"/>
    <property type="match status" value="2"/>
</dbReference>
<keyword evidence="3 9" id="KW-1000">Mitochondrion outer membrane</keyword>
<comment type="caution">
    <text evidence="12">The sequence shown here is derived from an EMBL/GenBank/DDBJ whole genome shotgun (WGS) entry which is preliminary data.</text>
</comment>
<feature type="compositionally biased region" description="Polar residues" evidence="10">
    <location>
        <begin position="9"/>
        <end position="22"/>
    </location>
</feature>
<feature type="transmembrane region" description="Helical" evidence="9">
    <location>
        <begin position="225"/>
        <end position="243"/>
    </location>
</feature>
<dbReference type="GO" id="GO:0090314">
    <property type="term" value="P:positive regulation of protein targeting to membrane"/>
    <property type="evidence" value="ECO:0007669"/>
    <property type="project" value="UniProtKB-UniRule"/>
</dbReference>
<dbReference type="PANTHER" id="PTHR16501:SF6">
    <property type="entry name" value="TRANSPORT AND GOLGI ORGANIZATION PROTEIN 11"/>
    <property type="match status" value="1"/>
</dbReference>
<accession>A0A3S3P7F2</accession>
<evidence type="ECO:0000256" key="4">
    <source>
        <dbReference type="ARBA" id="ARBA00022989"/>
    </source>
</evidence>
<evidence type="ECO:0000256" key="8">
    <source>
        <dbReference type="ARBA" id="ARBA00023140"/>
    </source>
</evidence>
<keyword evidence="5" id="KW-0175">Coiled coil</keyword>
<evidence type="ECO:0000256" key="1">
    <source>
        <dbReference type="ARBA" id="ARBA00009806"/>
    </source>
</evidence>
<feature type="domain" description="Mff-like" evidence="11">
    <location>
        <begin position="28"/>
        <end position="171"/>
    </location>
</feature>
<keyword evidence="8 9" id="KW-0576">Peroxisome</keyword>
<evidence type="ECO:0000259" key="11">
    <source>
        <dbReference type="Pfam" id="PF05644"/>
    </source>
</evidence>
<protein>
    <recommendedName>
        <fullName evidence="9">Mitochondrial fission factor</fullName>
    </recommendedName>
</protein>
<evidence type="ECO:0000256" key="2">
    <source>
        <dbReference type="ARBA" id="ARBA00022692"/>
    </source>
</evidence>
<evidence type="ECO:0000256" key="7">
    <source>
        <dbReference type="ARBA" id="ARBA00023136"/>
    </source>
</evidence>
<evidence type="ECO:0000256" key="6">
    <source>
        <dbReference type="ARBA" id="ARBA00023128"/>
    </source>
</evidence>
<comment type="subcellular location">
    <subcellularLocation>
        <location evidence="9">Mitochondrion outer membrane</location>
        <topology evidence="9">Single-pass type IV membrane protein</topology>
    </subcellularLocation>
    <subcellularLocation>
        <location evidence="9">Peroxisome</location>
    </subcellularLocation>
</comment>
<keyword evidence="2 9" id="KW-0812">Transmembrane</keyword>
<feature type="domain" description="Mff-like" evidence="11">
    <location>
        <begin position="174"/>
        <end position="245"/>
    </location>
</feature>
<sequence length="247" mass="28071">MKESENKAMATTDSPSRNVPTFDGSNLFDSEFIVEISNKMRVPEKISVLPSPDAKAARDSHFFDQKAPHLADYNWMHVPERILVVGGDKHLPSDSLIREMKMDANAAVFNDLSVAQSMPLPETLTAQHKFPSIDSETDLNSSKSHFTQKAFKKQVENGFALSSVDDVSSSEESPENETFYATINNLNQSGTSIDEVAVLRRQMKILSRRLSALEQDCQQRYQREIIIYSLGFVYFLFKGLLWLRRNW</sequence>
<evidence type="ECO:0000313" key="12">
    <source>
        <dbReference type="EMBL" id="RWS09536.1"/>
    </source>
</evidence>
<keyword evidence="13" id="KW-1185">Reference proteome</keyword>
<evidence type="ECO:0000313" key="13">
    <source>
        <dbReference type="Proteomes" id="UP000285301"/>
    </source>
</evidence>
<keyword evidence="6 9" id="KW-0496">Mitochondrion</keyword>
<dbReference type="InterPro" id="IPR039433">
    <property type="entry name" value="Mff-like_dom"/>
</dbReference>
<organism evidence="12 13">
    <name type="scientific">Dinothrombium tinctorium</name>
    <dbReference type="NCBI Taxonomy" id="1965070"/>
    <lineage>
        <taxon>Eukaryota</taxon>
        <taxon>Metazoa</taxon>
        <taxon>Ecdysozoa</taxon>
        <taxon>Arthropoda</taxon>
        <taxon>Chelicerata</taxon>
        <taxon>Arachnida</taxon>
        <taxon>Acari</taxon>
        <taxon>Acariformes</taxon>
        <taxon>Trombidiformes</taxon>
        <taxon>Prostigmata</taxon>
        <taxon>Anystina</taxon>
        <taxon>Parasitengona</taxon>
        <taxon>Trombidioidea</taxon>
        <taxon>Trombidiidae</taxon>
        <taxon>Dinothrombium</taxon>
    </lineage>
</organism>
<evidence type="ECO:0000256" key="9">
    <source>
        <dbReference type="RuleBase" id="RU368040"/>
    </source>
</evidence>
<dbReference type="STRING" id="1965070.A0A3S3P7F2"/>
<comment type="function">
    <text evidence="9">Plays a role in mitochondrial and peroxisomal fission. Promotes the recruitment and association of the fission mediator dynamin-related protein 1 (DNM1L) to the mitochondrial surface.</text>
</comment>
<evidence type="ECO:0000256" key="10">
    <source>
        <dbReference type="SAM" id="MobiDB-lite"/>
    </source>
</evidence>
<dbReference type="PANTHER" id="PTHR16501">
    <property type="entry name" value="TRANSPORT AND GOLGI ORGANIZATION PROTEIN 11"/>
    <property type="match status" value="1"/>
</dbReference>
<dbReference type="GO" id="GO:0090141">
    <property type="term" value="P:positive regulation of mitochondrial fission"/>
    <property type="evidence" value="ECO:0007669"/>
    <property type="project" value="UniProtKB-UniRule"/>
</dbReference>